<dbReference type="PANTHER" id="PTHR15885">
    <property type="entry name" value="COILED-COIL DOMAIN-CONTAINING PROTEIN 174"/>
    <property type="match status" value="1"/>
</dbReference>
<evidence type="ECO:0000313" key="4">
    <source>
        <dbReference type="Proteomes" id="UP001285441"/>
    </source>
</evidence>
<gene>
    <name evidence="3" type="ORF">B0H63DRAFT_475529</name>
</gene>
<feature type="region of interest" description="Disordered" evidence="2">
    <location>
        <begin position="1"/>
        <end position="20"/>
    </location>
</feature>
<feature type="region of interest" description="Disordered" evidence="2">
    <location>
        <begin position="296"/>
        <end position="328"/>
    </location>
</feature>
<feature type="compositionally biased region" description="Low complexity" evidence="2">
    <location>
        <begin position="74"/>
        <end position="83"/>
    </location>
</feature>
<feature type="region of interest" description="Disordered" evidence="2">
    <location>
        <begin position="252"/>
        <end position="271"/>
    </location>
</feature>
<feature type="compositionally biased region" description="Low complexity" evidence="2">
    <location>
        <begin position="163"/>
        <end position="172"/>
    </location>
</feature>
<feature type="region of interest" description="Disordered" evidence="2">
    <location>
        <begin position="151"/>
        <end position="179"/>
    </location>
</feature>
<evidence type="ECO:0000313" key="3">
    <source>
        <dbReference type="EMBL" id="KAK3381376.1"/>
    </source>
</evidence>
<keyword evidence="4" id="KW-1185">Reference proteome</keyword>
<feature type="compositionally biased region" description="Gly residues" evidence="2">
    <location>
        <begin position="362"/>
        <end position="377"/>
    </location>
</feature>
<feature type="compositionally biased region" description="Low complexity" evidence="2">
    <location>
        <begin position="41"/>
        <end position="50"/>
    </location>
</feature>
<comment type="caution">
    <text evidence="3">The sequence shown here is derived from an EMBL/GenBank/DDBJ whole genome shotgun (WGS) entry which is preliminary data.</text>
</comment>
<dbReference type="EMBL" id="JAULSW010000005">
    <property type="protein sequence ID" value="KAK3381376.1"/>
    <property type="molecule type" value="Genomic_DNA"/>
</dbReference>
<dbReference type="GO" id="GO:0005634">
    <property type="term" value="C:nucleus"/>
    <property type="evidence" value="ECO:0007669"/>
    <property type="project" value="TreeGrafter"/>
</dbReference>
<dbReference type="PANTHER" id="PTHR15885:SF1">
    <property type="entry name" value="COILED-COIL DOMAIN-CONTAINING PROTEIN 174"/>
    <property type="match status" value="1"/>
</dbReference>
<reference evidence="3" key="1">
    <citation type="journal article" date="2023" name="Mol. Phylogenet. Evol.">
        <title>Genome-scale phylogeny and comparative genomics of the fungal order Sordariales.</title>
        <authorList>
            <person name="Hensen N."/>
            <person name="Bonometti L."/>
            <person name="Westerberg I."/>
            <person name="Brannstrom I.O."/>
            <person name="Guillou S."/>
            <person name="Cros-Aarteil S."/>
            <person name="Calhoun S."/>
            <person name="Haridas S."/>
            <person name="Kuo A."/>
            <person name="Mondo S."/>
            <person name="Pangilinan J."/>
            <person name="Riley R."/>
            <person name="LaButti K."/>
            <person name="Andreopoulos B."/>
            <person name="Lipzen A."/>
            <person name="Chen C."/>
            <person name="Yan M."/>
            <person name="Daum C."/>
            <person name="Ng V."/>
            <person name="Clum A."/>
            <person name="Steindorff A."/>
            <person name="Ohm R.A."/>
            <person name="Martin F."/>
            <person name="Silar P."/>
            <person name="Natvig D.O."/>
            <person name="Lalanne C."/>
            <person name="Gautier V."/>
            <person name="Ament-Velasquez S.L."/>
            <person name="Kruys A."/>
            <person name="Hutchinson M.I."/>
            <person name="Powell A.J."/>
            <person name="Barry K."/>
            <person name="Miller A.N."/>
            <person name="Grigoriev I.V."/>
            <person name="Debuchy R."/>
            <person name="Gladieux P."/>
            <person name="Hiltunen Thoren M."/>
            <person name="Johannesson H."/>
        </authorList>
    </citation>
    <scope>NUCLEOTIDE SEQUENCE</scope>
    <source>
        <strain evidence="3">CBS 232.78</strain>
    </source>
</reference>
<dbReference type="Proteomes" id="UP001285441">
    <property type="component" value="Unassembled WGS sequence"/>
</dbReference>
<dbReference type="InterPro" id="IPR025066">
    <property type="entry name" value="CCDC174-like"/>
</dbReference>
<proteinExistence type="predicted"/>
<feature type="region of interest" description="Disordered" evidence="2">
    <location>
        <begin position="38"/>
        <end position="102"/>
    </location>
</feature>
<dbReference type="AlphaFoldDB" id="A0AAE0NGZ1"/>
<accession>A0AAE0NGZ1</accession>
<dbReference type="Pfam" id="PF13300">
    <property type="entry name" value="DUF4078"/>
    <property type="match status" value="1"/>
</dbReference>
<organism evidence="3 4">
    <name type="scientific">Podospora didyma</name>
    <dbReference type="NCBI Taxonomy" id="330526"/>
    <lineage>
        <taxon>Eukaryota</taxon>
        <taxon>Fungi</taxon>
        <taxon>Dikarya</taxon>
        <taxon>Ascomycota</taxon>
        <taxon>Pezizomycotina</taxon>
        <taxon>Sordariomycetes</taxon>
        <taxon>Sordariomycetidae</taxon>
        <taxon>Sordariales</taxon>
        <taxon>Podosporaceae</taxon>
        <taxon>Podospora</taxon>
    </lineage>
</organism>
<keyword evidence="1" id="KW-0175">Coiled coil</keyword>
<reference evidence="3" key="2">
    <citation type="submission" date="2023-06" db="EMBL/GenBank/DDBJ databases">
        <authorList>
            <consortium name="Lawrence Berkeley National Laboratory"/>
            <person name="Haridas S."/>
            <person name="Hensen N."/>
            <person name="Bonometti L."/>
            <person name="Westerberg I."/>
            <person name="Brannstrom I.O."/>
            <person name="Guillou S."/>
            <person name="Cros-Aarteil S."/>
            <person name="Calhoun S."/>
            <person name="Kuo A."/>
            <person name="Mondo S."/>
            <person name="Pangilinan J."/>
            <person name="Riley R."/>
            <person name="LaButti K."/>
            <person name="Andreopoulos B."/>
            <person name="Lipzen A."/>
            <person name="Chen C."/>
            <person name="Yanf M."/>
            <person name="Daum C."/>
            <person name="Ng V."/>
            <person name="Clum A."/>
            <person name="Steindorff A."/>
            <person name="Ohm R."/>
            <person name="Martin F."/>
            <person name="Silar P."/>
            <person name="Natvig D."/>
            <person name="Lalanne C."/>
            <person name="Gautier V."/>
            <person name="Ament-velasquez S.L."/>
            <person name="Kruys A."/>
            <person name="Hutchinson M.I."/>
            <person name="Powell A.J."/>
            <person name="Barry K."/>
            <person name="Miller A.N."/>
            <person name="Grigoriev I.V."/>
            <person name="Debuchy R."/>
            <person name="Gladieux P."/>
            <person name="Thoren M.H."/>
            <person name="Johannesson H."/>
        </authorList>
    </citation>
    <scope>NUCLEOTIDE SEQUENCE</scope>
    <source>
        <strain evidence="3">CBS 232.78</strain>
    </source>
</reference>
<evidence type="ECO:0000256" key="1">
    <source>
        <dbReference type="ARBA" id="ARBA00023054"/>
    </source>
</evidence>
<protein>
    <submittedName>
        <fullName evidence="3">Uncharacterized protein</fullName>
    </submittedName>
</protein>
<feature type="region of interest" description="Disordered" evidence="2">
    <location>
        <begin position="358"/>
        <end position="377"/>
    </location>
</feature>
<sequence length="377" mass="42134">MPQDPNLYGQCPAKKQRKEMTLPGSLSFTSQLSSLMAVQNAATSTSTSTAIPGRSRPSKNKTDHLFSGVKKRSSSSNNNSNKTTDNDTNKNKNMLQLKSPIGTEDSKAELALARRKMEYKTQLYESMKRGDYVGREIGLVDFDRKWAEKHSSSNGALNQEDAYSSSSSSSSSESDDNNDEEIIEYEDEFGRLRRGTRSQKLRFERRLARGLASTTELEHMSARPKEPERIILGDAVQVEAFQALDTDKMEELARKRDRSATPPPATHYQADQEIRTKGVGFYAFSKDEGLREAEMASLDGERDKTDKLREQRDEKAAARKREIEARRKEIEERRKEIAERKAKKMADKFLEGLGQDFYAAGTDGGGGNSDGGTGDGK</sequence>
<name>A0AAE0NGZ1_9PEZI</name>
<evidence type="ECO:0000256" key="2">
    <source>
        <dbReference type="SAM" id="MobiDB-lite"/>
    </source>
</evidence>